<dbReference type="STRING" id="1619234.SAMN05421730_100335"/>
<dbReference type="PANTHER" id="PTHR42872:SF6">
    <property type="entry name" value="PROTEIN-GLUTAMATE METHYLESTERASE_PROTEIN-GLUTAMINE GLUTAMINASE"/>
    <property type="match status" value="1"/>
</dbReference>
<dbReference type="InterPro" id="IPR035909">
    <property type="entry name" value="CheB_C"/>
</dbReference>
<dbReference type="PROSITE" id="PS50122">
    <property type="entry name" value="CHEB"/>
    <property type="match status" value="1"/>
</dbReference>
<keyword evidence="1 6" id="KW-0963">Cytoplasm</keyword>
<dbReference type="GO" id="GO:0000156">
    <property type="term" value="F:phosphorelay response regulator activity"/>
    <property type="evidence" value="ECO:0007669"/>
    <property type="project" value="InterPro"/>
</dbReference>
<dbReference type="RefSeq" id="WP_091230658.1">
    <property type="nucleotide sequence ID" value="NZ_FMKA01000003.1"/>
</dbReference>
<dbReference type="Gene3D" id="3.40.50.180">
    <property type="entry name" value="Methylesterase CheB, C-terminal domain"/>
    <property type="match status" value="1"/>
</dbReference>
<dbReference type="GO" id="GO:0008984">
    <property type="term" value="F:protein-glutamate methylesterase activity"/>
    <property type="evidence" value="ECO:0007669"/>
    <property type="project" value="UniProtKB-UniRule"/>
</dbReference>
<name>A0A1D3TQK7_9FIRM</name>
<evidence type="ECO:0000313" key="11">
    <source>
        <dbReference type="EMBL" id="SCP95908.1"/>
    </source>
</evidence>
<dbReference type="InterPro" id="IPR011006">
    <property type="entry name" value="CheY-like_superfamily"/>
</dbReference>
<dbReference type="NCBIfam" id="NF001965">
    <property type="entry name" value="PRK00742.1"/>
    <property type="match status" value="1"/>
</dbReference>
<gene>
    <name evidence="6" type="primary">cheB</name>
    <name evidence="11" type="ORF">SAMN05421730_100335</name>
</gene>
<dbReference type="SUPFAM" id="SSF52738">
    <property type="entry name" value="Methylesterase CheB, C-terminal domain"/>
    <property type="match status" value="1"/>
</dbReference>
<dbReference type="Proteomes" id="UP000199315">
    <property type="component" value="Unassembled WGS sequence"/>
</dbReference>
<evidence type="ECO:0000256" key="7">
    <source>
        <dbReference type="PROSITE-ProRule" id="PRU00050"/>
    </source>
</evidence>
<feature type="active site" evidence="6 7">
    <location>
        <position position="174"/>
    </location>
</feature>
<protein>
    <recommendedName>
        <fullName evidence="6">Protein-glutamate methylesterase/protein-glutamine glutaminase</fullName>
        <ecNumber evidence="6">3.1.1.61</ecNumber>
        <ecNumber evidence="6">3.5.1.44</ecNumber>
    </recommendedName>
</protein>
<comment type="catalytic activity">
    <reaction evidence="6">
        <text>L-glutaminyl-[protein] + H2O = L-glutamyl-[protein] + NH4(+)</text>
        <dbReference type="Rhea" id="RHEA:16441"/>
        <dbReference type="Rhea" id="RHEA-COMP:10207"/>
        <dbReference type="Rhea" id="RHEA-COMP:10208"/>
        <dbReference type="ChEBI" id="CHEBI:15377"/>
        <dbReference type="ChEBI" id="CHEBI:28938"/>
        <dbReference type="ChEBI" id="CHEBI:29973"/>
        <dbReference type="ChEBI" id="CHEBI:30011"/>
        <dbReference type="EC" id="3.5.1.44"/>
    </reaction>
</comment>
<organism evidence="11 12">
    <name type="scientific">Anaerobium acetethylicum</name>
    <dbReference type="NCBI Taxonomy" id="1619234"/>
    <lineage>
        <taxon>Bacteria</taxon>
        <taxon>Bacillati</taxon>
        <taxon>Bacillota</taxon>
        <taxon>Clostridia</taxon>
        <taxon>Lachnospirales</taxon>
        <taxon>Lachnospiraceae</taxon>
        <taxon>Anaerobium</taxon>
    </lineage>
</organism>
<feature type="active site" evidence="6 7">
    <location>
        <position position="298"/>
    </location>
</feature>
<feature type="active site" evidence="6 7">
    <location>
        <position position="201"/>
    </location>
</feature>
<dbReference type="PIRSF" id="PIRSF000876">
    <property type="entry name" value="RR_chemtxs_CheB"/>
    <property type="match status" value="1"/>
</dbReference>
<dbReference type="InterPro" id="IPR000673">
    <property type="entry name" value="Sig_transdc_resp-reg_Me-estase"/>
</dbReference>
<keyword evidence="2 6" id="KW-0145">Chemotaxis</keyword>
<reference evidence="11 12" key="1">
    <citation type="submission" date="2016-09" db="EMBL/GenBank/DDBJ databases">
        <authorList>
            <person name="Capua I."/>
            <person name="De Benedictis P."/>
            <person name="Joannis T."/>
            <person name="Lombin L.H."/>
            <person name="Cattoli G."/>
        </authorList>
    </citation>
    <scope>NUCLEOTIDE SEQUENCE [LARGE SCALE GENOMIC DNA]</scope>
    <source>
        <strain evidence="11 12">GluBS11</strain>
    </source>
</reference>
<dbReference type="SUPFAM" id="SSF52172">
    <property type="entry name" value="CheY-like"/>
    <property type="match status" value="1"/>
</dbReference>
<evidence type="ECO:0000256" key="2">
    <source>
        <dbReference type="ARBA" id="ARBA00022500"/>
    </source>
</evidence>
<dbReference type="OrthoDB" id="9793421at2"/>
<dbReference type="SMART" id="SM00448">
    <property type="entry name" value="REC"/>
    <property type="match status" value="1"/>
</dbReference>
<comment type="domain">
    <text evidence="6">Contains a C-terminal catalytic domain, and an N-terminal region which modulates catalytic activity.</text>
</comment>
<feature type="domain" description="CheB-type methylesterase" evidence="10">
    <location>
        <begin position="162"/>
        <end position="357"/>
    </location>
</feature>
<dbReference type="Gene3D" id="3.40.50.2300">
    <property type="match status" value="1"/>
</dbReference>
<comment type="subcellular location">
    <subcellularLocation>
        <location evidence="6">Cytoplasm</location>
    </subcellularLocation>
</comment>
<keyword evidence="6 8" id="KW-0597">Phosphoprotein</keyword>
<sequence length="361" mass="39210">MKKNILIVDDSALMRRVMSDIVESDKRFRTADMAKDGLEAFELLIEKEYDAVLLDINMPRMTGLELLEQLQKNKMKARIVMVSTLTREGAAETIRALELGAFDFVTKPGNYLEARGIGFKQALLEMLAAAVMPRSGEKSQEPVCRKTVRALKDTEVSRNTAEAGGSRVVALACSTGGPRSLQSVLPLIPADIDAGILIVQHMPPGFTNSLALRLNEMSRIRVKEAEDGEMIENGCAYIAPGGMHMKIARDGMKRHRVLLTKDAPVGGLRPCANLMYESLLDCGFDEIICVVMTGMGSDGTEGIRRLSTGKSTYVIAQDEATSVVYGMPKAIADACLADAVVPLDKLSESIMKNVGVHENGC</sequence>
<comment type="PTM">
    <text evidence="6">Phosphorylated by CheA. Phosphorylation of the N-terminal regulatory domain activates the methylesterase activity.</text>
</comment>
<evidence type="ECO:0000256" key="6">
    <source>
        <dbReference type="HAMAP-Rule" id="MF_00099"/>
    </source>
</evidence>
<comment type="similarity">
    <text evidence="6">Belongs to the CheB family.</text>
</comment>
<evidence type="ECO:0000256" key="3">
    <source>
        <dbReference type="ARBA" id="ARBA00022801"/>
    </source>
</evidence>
<comment type="catalytic activity">
    <reaction evidence="5 6">
        <text>[protein]-L-glutamate 5-O-methyl ester + H2O = L-glutamyl-[protein] + methanol + H(+)</text>
        <dbReference type="Rhea" id="RHEA:23236"/>
        <dbReference type="Rhea" id="RHEA-COMP:10208"/>
        <dbReference type="Rhea" id="RHEA-COMP:10311"/>
        <dbReference type="ChEBI" id="CHEBI:15377"/>
        <dbReference type="ChEBI" id="CHEBI:15378"/>
        <dbReference type="ChEBI" id="CHEBI:17790"/>
        <dbReference type="ChEBI" id="CHEBI:29973"/>
        <dbReference type="ChEBI" id="CHEBI:82795"/>
        <dbReference type="EC" id="3.1.1.61"/>
    </reaction>
</comment>
<evidence type="ECO:0000256" key="8">
    <source>
        <dbReference type="PROSITE-ProRule" id="PRU00169"/>
    </source>
</evidence>
<dbReference type="EMBL" id="FMKA01000003">
    <property type="protein sequence ID" value="SCP95908.1"/>
    <property type="molecule type" value="Genomic_DNA"/>
</dbReference>
<keyword evidence="3 6" id="KW-0378">Hydrolase</keyword>
<dbReference type="InterPro" id="IPR001789">
    <property type="entry name" value="Sig_transdc_resp-reg_receiver"/>
</dbReference>
<proteinExistence type="inferred from homology"/>
<dbReference type="EC" id="3.5.1.44" evidence="6"/>
<comment type="function">
    <text evidence="4">May play the central regulatory role in sporulation. It may be an element of the effector pathway responsible for the activation of sporulation genes in response to nutritional stress. Spo0A may act in concert with spo0H (a sigma factor) to control the expression of some genes that are critical to the sporulation process.</text>
</comment>
<evidence type="ECO:0000256" key="1">
    <source>
        <dbReference type="ARBA" id="ARBA00022490"/>
    </source>
</evidence>
<evidence type="ECO:0000256" key="5">
    <source>
        <dbReference type="ARBA" id="ARBA00048267"/>
    </source>
</evidence>
<dbReference type="Pfam" id="PF01339">
    <property type="entry name" value="CheB_methylest"/>
    <property type="match status" value="1"/>
</dbReference>
<feature type="modified residue" description="4-aspartylphosphate" evidence="6 8">
    <location>
        <position position="55"/>
    </location>
</feature>
<comment type="function">
    <text evidence="6">Involved in chemotaxis. Part of a chemotaxis signal transduction system that modulates chemotaxis in response to various stimuli. Catalyzes the demethylation of specific methylglutamate residues introduced into the chemoreceptors (methyl-accepting chemotaxis proteins or MCP) by CheR. Also mediates the irreversible deamidation of specific glutamine residues to glutamic acid.</text>
</comment>
<evidence type="ECO:0000313" key="12">
    <source>
        <dbReference type="Proteomes" id="UP000199315"/>
    </source>
</evidence>
<dbReference type="EC" id="3.1.1.61" evidence="6"/>
<dbReference type="GO" id="GO:0005737">
    <property type="term" value="C:cytoplasm"/>
    <property type="evidence" value="ECO:0007669"/>
    <property type="project" value="UniProtKB-SubCell"/>
</dbReference>
<evidence type="ECO:0000259" key="10">
    <source>
        <dbReference type="PROSITE" id="PS50122"/>
    </source>
</evidence>
<accession>A0A1D3TQK7</accession>
<dbReference type="PANTHER" id="PTHR42872">
    <property type="entry name" value="PROTEIN-GLUTAMATE METHYLESTERASE/PROTEIN-GLUTAMINE GLUTAMINASE"/>
    <property type="match status" value="1"/>
</dbReference>
<dbReference type="InterPro" id="IPR008248">
    <property type="entry name" value="CheB-like"/>
</dbReference>
<dbReference type="CDD" id="cd17541">
    <property type="entry name" value="REC_CheB-like"/>
    <property type="match status" value="1"/>
</dbReference>
<dbReference type="Pfam" id="PF00072">
    <property type="entry name" value="Response_reg"/>
    <property type="match status" value="1"/>
</dbReference>
<dbReference type="GO" id="GO:0050568">
    <property type="term" value="F:protein-glutamine glutaminase activity"/>
    <property type="evidence" value="ECO:0007669"/>
    <property type="project" value="UniProtKB-UniRule"/>
</dbReference>
<dbReference type="AlphaFoldDB" id="A0A1D3TQK7"/>
<dbReference type="GO" id="GO:0006935">
    <property type="term" value="P:chemotaxis"/>
    <property type="evidence" value="ECO:0007669"/>
    <property type="project" value="UniProtKB-UniRule"/>
</dbReference>
<feature type="domain" description="Response regulatory" evidence="9">
    <location>
        <begin position="4"/>
        <end position="122"/>
    </location>
</feature>
<keyword evidence="12" id="KW-1185">Reference proteome</keyword>
<evidence type="ECO:0000259" key="9">
    <source>
        <dbReference type="PROSITE" id="PS50110"/>
    </source>
</evidence>
<dbReference type="CDD" id="cd16432">
    <property type="entry name" value="CheB_Rec"/>
    <property type="match status" value="1"/>
</dbReference>
<dbReference type="HAMAP" id="MF_00099">
    <property type="entry name" value="CheB_chemtxs"/>
    <property type="match status" value="1"/>
</dbReference>
<evidence type="ECO:0000256" key="4">
    <source>
        <dbReference type="ARBA" id="ARBA00024867"/>
    </source>
</evidence>
<dbReference type="PROSITE" id="PS50110">
    <property type="entry name" value="RESPONSE_REGULATORY"/>
    <property type="match status" value="1"/>
</dbReference>